<accession>A0A6S6UI97</accession>
<protein>
    <submittedName>
        <fullName evidence="1">Uncharacterized protein</fullName>
    </submittedName>
</protein>
<dbReference type="AlphaFoldDB" id="A0A6S6UI97"/>
<evidence type="ECO:0000313" key="1">
    <source>
        <dbReference type="EMBL" id="CAA6828352.1"/>
    </source>
</evidence>
<organism evidence="1">
    <name type="scientific">uncultured Sulfurovum sp</name>
    <dbReference type="NCBI Taxonomy" id="269237"/>
    <lineage>
        <taxon>Bacteria</taxon>
        <taxon>Pseudomonadati</taxon>
        <taxon>Campylobacterota</taxon>
        <taxon>Epsilonproteobacteria</taxon>
        <taxon>Campylobacterales</taxon>
        <taxon>Sulfurovaceae</taxon>
        <taxon>Sulfurovum</taxon>
        <taxon>environmental samples</taxon>
    </lineage>
</organism>
<reference evidence="1" key="1">
    <citation type="submission" date="2020-01" db="EMBL/GenBank/DDBJ databases">
        <authorList>
            <person name="Meier V. D."/>
            <person name="Meier V D."/>
        </authorList>
    </citation>
    <scope>NUCLEOTIDE SEQUENCE</scope>
    <source>
        <strain evidence="1">HLG_WM_MAG_01</strain>
    </source>
</reference>
<proteinExistence type="predicted"/>
<sequence>MCDFNTLSEEDKLLHHEKLLACANNFGGLNFFLQLLEAIRETKPHPITSGNSTFDIELGTISWNKVIFNDKLQQLLKARVHESKQDNLLPDKDAKNYKKILNVVRTLKPIVFQVKPANKEDGQGFFFQPFDIIDDTTTKLNPVFDALFFCSVDTVKKVLTYKPKA</sequence>
<gene>
    <name evidence="1" type="ORF">HELGO_WM1958</name>
</gene>
<dbReference type="EMBL" id="CACVAS010000170">
    <property type="protein sequence ID" value="CAA6828352.1"/>
    <property type="molecule type" value="Genomic_DNA"/>
</dbReference>
<name>A0A6S6UI97_9BACT</name>